<name>A0ABM7CN13_9PSED</name>
<keyword evidence="2" id="KW-1185">Reference proteome</keyword>
<reference evidence="1 2" key="1">
    <citation type="submission" date="2018-12" db="EMBL/GenBank/DDBJ databases">
        <authorList>
            <person name="Li S."/>
            <person name="Yang R."/>
            <person name="Chen G."/>
            <person name="Zou L."/>
            <person name="Zhang C."/>
            <person name="Chen Y."/>
            <person name="Liu Z."/>
            <person name="Li Y."/>
            <person name="Yan Y."/>
            <person name="Huang M."/>
            <person name="Chen T."/>
        </authorList>
    </citation>
    <scope>NUCLEOTIDE SEQUENCE [LARGE SCALE GENOMIC DNA]</scope>
    <source>
        <strain evidence="1 2">2014</strain>
    </source>
</reference>
<dbReference type="EMBL" id="CP034337">
    <property type="protein sequence ID" value="AZL72816.1"/>
    <property type="molecule type" value="Genomic_DNA"/>
</dbReference>
<evidence type="ECO:0000313" key="1">
    <source>
        <dbReference type="EMBL" id="AZL72816.1"/>
    </source>
</evidence>
<protein>
    <submittedName>
        <fullName evidence="1">Uncharacterized protein</fullName>
    </submittedName>
</protein>
<gene>
    <name evidence="1" type="ORF">EI693_06800</name>
</gene>
<dbReference type="RefSeq" id="WP_125463032.1">
    <property type="nucleotide sequence ID" value="NZ_CP034337.1"/>
</dbReference>
<proteinExistence type="predicted"/>
<evidence type="ECO:0000313" key="2">
    <source>
        <dbReference type="Proteomes" id="UP000272622"/>
    </source>
</evidence>
<accession>A0ABM7CN13</accession>
<organism evidence="1 2">
    <name type="scientific">Pseudomonas oryziphila</name>
    <dbReference type="NCBI Taxonomy" id="2894079"/>
    <lineage>
        <taxon>Bacteria</taxon>
        <taxon>Pseudomonadati</taxon>
        <taxon>Pseudomonadota</taxon>
        <taxon>Gammaproteobacteria</taxon>
        <taxon>Pseudomonadales</taxon>
        <taxon>Pseudomonadaceae</taxon>
        <taxon>Pseudomonas</taxon>
    </lineage>
</organism>
<sequence>MRDTREVQWLQADLATPDVPVIIRDENGDPYADGLLPRTALSNDLEVIIAPWAMDPQLSDKVQVGWRFSGAPFVAVSEYTFAPPSAQRTVHVPRRYLEHGVHDLSYTVSRLGNLTESLKRTITVDRLPPNDGQSPDSLVLPADLVGELTEDYLALNGRLRCEVPTYVGLKARDRAVFFWSAVNPPPGNEPAIDEREFSQQDIDRGELFVDYDAAAIRASGSGQRFLWYRLRDLAGNEGDASLVTALEVSLQPPPANLRPPRVPLSARGLIDREHAREGASGEGGVTVEVDAYDNADAQQWVIIDWHGTPLQALAVDPAAFPLRAFVPWPALTAVGLGPGDAVVSYQVRHGTRLLPSPSISVPFDLTVAGQDHPNAPALLNTLLDKVEIRGAVSDQPNVLKPVDHGYDAIVKLALFNDPQPGDLLSLYWGQQLAPVDRYSVQPGDVAGQPVALKVPWAVIEQQPNDRALPVWYETDNGVNQQLSRATLVDVAVEVIQGLKAPVFPDATLYGYLNCCSRPRLWEGVNVRVEGDPRFSVGDTIELVWQGHDNLNGSSPIPGVTATFSKPVATAGGAVDFLILPYDTLIAPMIDNASATAQYRLLKTDGSVGVSEIDVVKIMRKMPSGEVCSPDLDLCLGAGTQTPGEGG</sequence>
<dbReference type="Proteomes" id="UP000272622">
    <property type="component" value="Chromosome"/>
</dbReference>